<feature type="transmembrane region" description="Helical" evidence="1">
    <location>
        <begin position="226"/>
        <end position="244"/>
    </location>
</feature>
<keyword evidence="1" id="KW-1133">Transmembrane helix</keyword>
<dbReference type="InterPro" id="IPR050623">
    <property type="entry name" value="Glucan_succinyl_AcylTrfase"/>
</dbReference>
<dbReference type="InterPro" id="IPR002656">
    <property type="entry name" value="Acyl_transf_3_dom"/>
</dbReference>
<dbReference type="RefSeq" id="WP_167271305.1">
    <property type="nucleotide sequence ID" value="NZ_JAASQJ010000003.1"/>
</dbReference>
<gene>
    <name evidence="3" type="ORF">FHS68_002965</name>
</gene>
<feature type="transmembrane region" description="Helical" evidence="1">
    <location>
        <begin position="67"/>
        <end position="86"/>
    </location>
</feature>
<dbReference type="PANTHER" id="PTHR36927">
    <property type="entry name" value="BLR4337 PROTEIN"/>
    <property type="match status" value="1"/>
</dbReference>
<keyword evidence="1" id="KW-0472">Membrane</keyword>
<accession>A0ABX0ULA9</accession>
<keyword evidence="4" id="KW-1185">Reference proteome</keyword>
<organism evidence="3 4">
    <name type="scientific">Dyadobacter arcticus</name>
    <dbReference type="NCBI Taxonomy" id="1078754"/>
    <lineage>
        <taxon>Bacteria</taxon>
        <taxon>Pseudomonadati</taxon>
        <taxon>Bacteroidota</taxon>
        <taxon>Cytophagia</taxon>
        <taxon>Cytophagales</taxon>
        <taxon>Spirosomataceae</taxon>
        <taxon>Dyadobacter</taxon>
    </lineage>
</organism>
<feature type="transmembrane region" description="Helical" evidence="1">
    <location>
        <begin position="98"/>
        <end position="118"/>
    </location>
</feature>
<dbReference type="Proteomes" id="UP001179181">
    <property type="component" value="Unassembled WGS sequence"/>
</dbReference>
<proteinExistence type="predicted"/>
<dbReference type="EMBL" id="JAASQJ010000003">
    <property type="protein sequence ID" value="NIJ53783.1"/>
    <property type="molecule type" value="Genomic_DNA"/>
</dbReference>
<name>A0ABX0ULA9_9BACT</name>
<feature type="transmembrane region" description="Helical" evidence="1">
    <location>
        <begin position="187"/>
        <end position="206"/>
    </location>
</feature>
<reference evidence="3 4" key="1">
    <citation type="submission" date="2020-03" db="EMBL/GenBank/DDBJ databases">
        <title>Genomic Encyclopedia of Type Strains, Phase IV (KMG-IV): sequencing the most valuable type-strain genomes for metagenomic binning, comparative biology and taxonomic classification.</title>
        <authorList>
            <person name="Goeker M."/>
        </authorList>
    </citation>
    <scope>NUCLEOTIDE SEQUENCE [LARGE SCALE GENOMIC DNA]</scope>
    <source>
        <strain evidence="3 4">DSM 102865</strain>
    </source>
</reference>
<dbReference type="Pfam" id="PF01757">
    <property type="entry name" value="Acyl_transf_3"/>
    <property type="match status" value="1"/>
</dbReference>
<feature type="transmembrane region" description="Helical" evidence="1">
    <location>
        <begin position="149"/>
        <end position="167"/>
    </location>
</feature>
<protein>
    <recommendedName>
        <fullName evidence="2">Acyltransferase 3 domain-containing protein</fullName>
    </recommendedName>
</protein>
<feature type="transmembrane region" description="Helical" evidence="1">
    <location>
        <begin position="336"/>
        <end position="354"/>
    </location>
</feature>
<evidence type="ECO:0000313" key="4">
    <source>
        <dbReference type="Proteomes" id="UP001179181"/>
    </source>
</evidence>
<evidence type="ECO:0000259" key="2">
    <source>
        <dbReference type="Pfam" id="PF01757"/>
    </source>
</evidence>
<feature type="transmembrane region" description="Helical" evidence="1">
    <location>
        <begin position="296"/>
        <end position="316"/>
    </location>
</feature>
<comment type="caution">
    <text evidence="3">The sequence shown here is derived from an EMBL/GenBank/DDBJ whole genome shotgun (WGS) entry which is preliminary data.</text>
</comment>
<keyword evidence="1" id="KW-0812">Transmembrane</keyword>
<evidence type="ECO:0000313" key="3">
    <source>
        <dbReference type="EMBL" id="NIJ53783.1"/>
    </source>
</evidence>
<evidence type="ECO:0000256" key="1">
    <source>
        <dbReference type="SAM" id="Phobius"/>
    </source>
</evidence>
<feature type="domain" description="Acyltransferase 3" evidence="2">
    <location>
        <begin position="8"/>
        <end position="379"/>
    </location>
</feature>
<feature type="transmembrane region" description="Helical" evidence="1">
    <location>
        <begin position="360"/>
        <end position="382"/>
    </location>
</feature>
<feature type="transmembrane region" description="Helical" evidence="1">
    <location>
        <begin position="256"/>
        <end position="276"/>
    </location>
</feature>
<dbReference type="PANTHER" id="PTHR36927:SF4">
    <property type="entry name" value="BLR5718 PROTEIN"/>
    <property type="match status" value="1"/>
</dbReference>
<sequence>MTKIVSRNIWVDYLRSALTVLVVAHHSSLAYTTFASFDKIAYIRSTHAIVDDKRWVGLDIFENFNDVFFMSLMFLIGGLFLSSSIKKKGAWTFVRERFFRLFLPFILGGTFLMLIAYFPSYYVAKGSADIGKYVNDFFNVEMWPVGPPWFIWVLFLFNVLFALLYLIFPKIAGNTSRFFSWFQTRPWLFVGFIFLITWVLYVPMSFAIGTDQWTGFGPFDFQVNRILLYFGYFLLGTWIGSAGFNENLFSLTSEIINKWALWVTLALVTYIVLTLIPPSLTQMVKDDKLSEVVGYTIYFSIYTASCTFSGIAFITAFRKLAQTPMSWWDSLAANAYLIYLVHYVFVTWTQFLLLDYDLPAFLKFLITFIVALVLSWIVSSVLRKVSWINKYL</sequence>